<dbReference type="Proteomes" id="UP001497644">
    <property type="component" value="Chromosome 7"/>
</dbReference>
<keyword evidence="2" id="KW-1185">Reference proteome</keyword>
<protein>
    <submittedName>
        <fullName evidence="1">Uncharacterized protein</fullName>
    </submittedName>
</protein>
<name>A0AAV2P499_9HYME</name>
<dbReference type="AlphaFoldDB" id="A0AAV2P499"/>
<gene>
    <name evidence="1" type="ORF">LPLAT_LOCUS12082</name>
</gene>
<reference evidence="1" key="1">
    <citation type="submission" date="2024-04" db="EMBL/GenBank/DDBJ databases">
        <authorList>
            <consortium name="Molecular Ecology Group"/>
        </authorList>
    </citation>
    <scope>NUCLEOTIDE SEQUENCE</scope>
</reference>
<dbReference type="EMBL" id="OZ034830">
    <property type="protein sequence ID" value="CAL1686746.1"/>
    <property type="molecule type" value="Genomic_DNA"/>
</dbReference>
<accession>A0AAV2P499</accession>
<organism evidence="1 2">
    <name type="scientific">Lasius platythorax</name>
    <dbReference type="NCBI Taxonomy" id="488582"/>
    <lineage>
        <taxon>Eukaryota</taxon>
        <taxon>Metazoa</taxon>
        <taxon>Ecdysozoa</taxon>
        <taxon>Arthropoda</taxon>
        <taxon>Hexapoda</taxon>
        <taxon>Insecta</taxon>
        <taxon>Pterygota</taxon>
        <taxon>Neoptera</taxon>
        <taxon>Endopterygota</taxon>
        <taxon>Hymenoptera</taxon>
        <taxon>Apocrita</taxon>
        <taxon>Aculeata</taxon>
        <taxon>Formicoidea</taxon>
        <taxon>Formicidae</taxon>
        <taxon>Formicinae</taxon>
        <taxon>Lasius</taxon>
        <taxon>Lasius</taxon>
    </lineage>
</organism>
<evidence type="ECO:0000313" key="1">
    <source>
        <dbReference type="EMBL" id="CAL1686746.1"/>
    </source>
</evidence>
<evidence type="ECO:0000313" key="2">
    <source>
        <dbReference type="Proteomes" id="UP001497644"/>
    </source>
</evidence>
<sequence>MICFIREARTHINPSLLQIIVQPQCSAGILEDVHDIHKRKQLREHGIDGLHVVAGIFSGNSPFLSLSMVLISREIREAQGFTLAASGRIQNERELAGVKDGRVFQL</sequence>
<proteinExistence type="predicted"/>